<feature type="transmembrane region" description="Helical" evidence="1">
    <location>
        <begin position="517"/>
        <end position="535"/>
    </location>
</feature>
<dbReference type="InParanoid" id="A0A0D2JVI1"/>
<feature type="transmembrane region" description="Helical" evidence="1">
    <location>
        <begin position="355"/>
        <end position="376"/>
    </location>
</feature>
<accession>A0A0D2JVI1</accession>
<dbReference type="RefSeq" id="WP_082464282.1">
    <property type="nucleotide sequence ID" value="NZ_AZAC01000014.1"/>
</dbReference>
<feature type="transmembrane region" description="Helical" evidence="1">
    <location>
        <begin position="481"/>
        <end position="505"/>
    </location>
</feature>
<keyword evidence="1" id="KW-0472">Membrane</keyword>
<dbReference type="Proteomes" id="UP000032233">
    <property type="component" value="Unassembled WGS sequence"/>
</dbReference>
<name>A0A0D2JVI1_9BACT</name>
<feature type="domain" description="TRAP C4-dicarboxylate transport system permease DctM subunit" evidence="2">
    <location>
        <begin position="105"/>
        <end position="542"/>
    </location>
</feature>
<dbReference type="EMBL" id="AZAC01000014">
    <property type="protein sequence ID" value="KIX13580.1"/>
    <property type="molecule type" value="Genomic_DNA"/>
</dbReference>
<dbReference type="PANTHER" id="PTHR43849">
    <property type="entry name" value="BLL3936 PROTEIN"/>
    <property type="match status" value="1"/>
</dbReference>
<evidence type="ECO:0000313" key="4">
    <source>
        <dbReference type="Proteomes" id="UP000032233"/>
    </source>
</evidence>
<evidence type="ECO:0000256" key="1">
    <source>
        <dbReference type="SAM" id="Phobius"/>
    </source>
</evidence>
<keyword evidence="1" id="KW-0812">Transmembrane</keyword>
<feature type="transmembrane region" description="Helical" evidence="1">
    <location>
        <begin position="7"/>
        <end position="30"/>
    </location>
</feature>
<dbReference type="OrthoDB" id="9759894at2"/>
<reference evidence="3 4" key="1">
    <citation type="submission" date="2013-11" db="EMBL/GenBank/DDBJ databases">
        <title>Metagenomic analysis of a methanogenic consortium involved in long chain n-alkane degradation.</title>
        <authorList>
            <person name="Davidova I.A."/>
            <person name="Callaghan A.V."/>
            <person name="Wawrik B."/>
            <person name="Pruitt S."/>
            <person name="Marks C."/>
            <person name="Duncan K.E."/>
            <person name="Suflita J.M."/>
        </authorList>
    </citation>
    <scope>NUCLEOTIDE SEQUENCE [LARGE SCALE GENOMIC DNA]</scope>
    <source>
        <strain evidence="3 4">SPR</strain>
    </source>
</reference>
<feature type="transmembrane region" description="Helical" evidence="1">
    <location>
        <begin position="396"/>
        <end position="422"/>
    </location>
</feature>
<feature type="transmembrane region" description="Helical" evidence="1">
    <location>
        <begin position="95"/>
        <end position="112"/>
    </location>
</feature>
<feature type="transmembrane region" description="Helical" evidence="1">
    <location>
        <begin position="36"/>
        <end position="51"/>
    </location>
</feature>
<dbReference type="PANTHER" id="PTHR43849:SF2">
    <property type="entry name" value="BLL3936 PROTEIN"/>
    <property type="match status" value="1"/>
</dbReference>
<feature type="transmembrane region" description="Helical" evidence="1">
    <location>
        <begin position="58"/>
        <end position="83"/>
    </location>
</feature>
<sequence>MRAGMHGLFLLAVSIIFVFFHLMLPVYAFLPNIQERAIHLALAVILVFWGLKKKDRTALDWVIDSAFALTGVGICVYMVSNYYQIMDQYGIAENQMQVVMGLTLVVVILEMARRAVRPALPIIASLFLLYAIFGHHIPGTFGHPEYSLETLSSSLFLTTGGLWGQLLGVSANIIAIFVFLGAFIVHSGGGTGFMKIAIRLAGKFKGGPAKVATVSSALFGSISGSASANVASTGSFTIPMMKRLGYNPALAGAVEAVASTGGQIMPPIMGAGAFVMAELVQTPYLEIAAAASLPAILYFVAVTLGIHFYAGKSGYLGMGDDSIPGWGETLKASTFFLIPFGMLAYWLLQRYTPQYAAFWAVLTTFFLAFFDTDWHLDLSHLWEKYHQAILTGARQASVIAAICACAQIIVSVIAMTGVGVKFTTSILSVTGDSLFLALLLVGLTSIILGMEVPTTAAYIVAVVVGGPVLADLGVPLVAAHLFVFYLAILSAITPPICGAIFIAAGMADANWTETAKLGLKLAYAAFLLPFLFAYNPSLVLVGTPVEILFSGLKSLLCLTLLSAGFMGYFRGELKILERILIITAGCLFIPAFWWVNLLGAVIGGWLWFSTGKRESSPLPLSETNPNA</sequence>
<dbReference type="InterPro" id="IPR010656">
    <property type="entry name" value="DctM"/>
</dbReference>
<keyword evidence="4" id="KW-1185">Reference proteome</keyword>
<proteinExistence type="predicted"/>
<feature type="transmembrane region" description="Helical" evidence="1">
    <location>
        <begin position="162"/>
        <end position="185"/>
    </location>
</feature>
<dbReference type="InterPro" id="IPR011853">
    <property type="entry name" value="TRAP_DctM-Dct_fused"/>
</dbReference>
<dbReference type="NCBIfam" id="TIGR02123">
    <property type="entry name" value="TRAP_fused"/>
    <property type="match status" value="1"/>
</dbReference>
<dbReference type="STRING" id="1429043.X474_11010"/>
<gene>
    <name evidence="3" type="ORF">X474_11010</name>
</gene>
<evidence type="ECO:0000259" key="2">
    <source>
        <dbReference type="Pfam" id="PF06808"/>
    </source>
</evidence>
<organism evidence="3 4">
    <name type="scientific">Dethiosulfatarculus sandiegensis</name>
    <dbReference type="NCBI Taxonomy" id="1429043"/>
    <lineage>
        <taxon>Bacteria</taxon>
        <taxon>Pseudomonadati</taxon>
        <taxon>Thermodesulfobacteriota</taxon>
        <taxon>Desulfarculia</taxon>
        <taxon>Desulfarculales</taxon>
        <taxon>Desulfarculaceae</taxon>
        <taxon>Dethiosulfatarculus</taxon>
    </lineage>
</organism>
<keyword evidence="1" id="KW-1133">Transmembrane helix</keyword>
<feature type="transmembrane region" description="Helical" evidence="1">
    <location>
        <begin position="284"/>
        <end position="310"/>
    </location>
</feature>
<comment type="caution">
    <text evidence="3">The sequence shown here is derived from an EMBL/GenBank/DDBJ whole genome shotgun (WGS) entry which is preliminary data.</text>
</comment>
<evidence type="ECO:0000313" key="3">
    <source>
        <dbReference type="EMBL" id="KIX13580.1"/>
    </source>
</evidence>
<dbReference type="PATRIC" id="fig|1429043.3.peg.2339"/>
<feature type="transmembrane region" description="Helical" evidence="1">
    <location>
        <begin position="434"/>
        <end position="461"/>
    </location>
</feature>
<feature type="transmembrane region" description="Helical" evidence="1">
    <location>
        <begin position="581"/>
        <end position="608"/>
    </location>
</feature>
<dbReference type="Pfam" id="PF06808">
    <property type="entry name" value="DctM"/>
    <property type="match status" value="1"/>
</dbReference>
<feature type="transmembrane region" description="Helical" evidence="1">
    <location>
        <begin position="330"/>
        <end position="348"/>
    </location>
</feature>
<protein>
    <submittedName>
        <fullName evidence="3">TRAP transporter 4TM/12TM fusion protein</fullName>
    </submittedName>
</protein>
<feature type="transmembrane region" description="Helical" evidence="1">
    <location>
        <begin position="547"/>
        <end position="569"/>
    </location>
</feature>
<feature type="transmembrane region" description="Helical" evidence="1">
    <location>
        <begin position="119"/>
        <end position="137"/>
    </location>
</feature>
<dbReference type="AlphaFoldDB" id="A0A0D2JVI1"/>